<feature type="non-terminal residue" evidence="1">
    <location>
        <position position="1"/>
    </location>
</feature>
<evidence type="ECO:0000313" key="3">
    <source>
        <dbReference type="Proteomes" id="UP000676336"/>
    </source>
</evidence>
<dbReference type="EMBL" id="CAJOBI010111867">
    <property type="protein sequence ID" value="CAF4636822.1"/>
    <property type="molecule type" value="Genomic_DNA"/>
</dbReference>
<comment type="caution">
    <text evidence="1">The sequence shown here is derived from an EMBL/GenBank/DDBJ whole genome shotgun (WGS) entry which is preliminary data.</text>
</comment>
<dbReference type="EMBL" id="CAJOBJ010118459">
    <property type="protein sequence ID" value="CAF4664773.1"/>
    <property type="molecule type" value="Genomic_DNA"/>
</dbReference>
<evidence type="ECO:0000313" key="1">
    <source>
        <dbReference type="EMBL" id="CAF4636822.1"/>
    </source>
</evidence>
<evidence type="ECO:0000313" key="2">
    <source>
        <dbReference type="EMBL" id="CAF4664773.1"/>
    </source>
</evidence>
<protein>
    <submittedName>
        <fullName evidence="1">Uncharacterized protein</fullName>
    </submittedName>
</protein>
<reference evidence="1" key="1">
    <citation type="submission" date="2021-02" db="EMBL/GenBank/DDBJ databases">
        <authorList>
            <person name="Nowell W R."/>
        </authorList>
    </citation>
    <scope>NUCLEOTIDE SEQUENCE</scope>
</reference>
<accession>A0A8S2ZG06</accession>
<dbReference type="Proteomes" id="UP000681720">
    <property type="component" value="Unassembled WGS sequence"/>
</dbReference>
<proteinExistence type="predicted"/>
<sequence length="53" mass="5969">MIGVPVNSNSVYVPMVQTGCLKAEFDSTYPIHLNGIISQHEFQESIHKINFSF</sequence>
<organism evidence="1 3">
    <name type="scientific">Rotaria magnacalcarata</name>
    <dbReference type="NCBI Taxonomy" id="392030"/>
    <lineage>
        <taxon>Eukaryota</taxon>
        <taxon>Metazoa</taxon>
        <taxon>Spiralia</taxon>
        <taxon>Gnathifera</taxon>
        <taxon>Rotifera</taxon>
        <taxon>Eurotatoria</taxon>
        <taxon>Bdelloidea</taxon>
        <taxon>Philodinida</taxon>
        <taxon>Philodinidae</taxon>
        <taxon>Rotaria</taxon>
    </lineage>
</organism>
<gene>
    <name evidence="2" type="ORF">GIL414_LOCUS41634</name>
    <name evidence="1" type="ORF">SMN809_LOCUS40519</name>
</gene>
<dbReference type="AlphaFoldDB" id="A0A8S2ZG06"/>
<dbReference type="Proteomes" id="UP000676336">
    <property type="component" value="Unassembled WGS sequence"/>
</dbReference>
<name>A0A8S2ZG06_9BILA</name>